<dbReference type="InterPro" id="IPR011333">
    <property type="entry name" value="SKP1/BTB/POZ_sf"/>
</dbReference>
<proteinExistence type="predicted"/>
<evidence type="ECO:0008006" key="4">
    <source>
        <dbReference type="Google" id="ProtNLM"/>
    </source>
</evidence>
<dbReference type="Gene3D" id="3.30.710.10">
    <property type="entry name" value="Potassium Channel Kv1.1, Chain A"/>
    <property type="match status" value="1"/>
</dbReference>
<dbReference type="OrthoDB" id="3193844at2759"/>
<evidence type="ECO:0000256" key="1">
    <source>
        <dbReference type="SAM" id="MobiDB-lite"/>
    </source>
</evidence>
<keyword evidence="3" id="KW-1185">Reference proteome</keyword>
<gene>
    <name evidence="2" type="ORF">AAE3_LOCUS2625</name>
</gene>
<protein>
    <recommendedName>
        <fullName evidence="4">BTB domain-containing protein</fullName>
    </recommendedName>
</protein>
<organism evidence="2 3">
    <name type="scientific">Cyclocybe aegerita</name>
    <name type="common">Black poplar mushroom</name>
    <name type="synonym">Agrocybe aegerita</name>
    <dbReference type="NCBI Taxonomy" id="1973307"/>
    <lineage>
        <taxon>Eukaryota</taxon>
        <taxon>Fungi</taxon>
        <taxon>Dikarya</taxon>
        <taxon>Basidiomycota</taxon>
        <taxon>Agaricomycotina</taxon>
        <taxon>Agaricomycetes</taxon>
        <taxon>Agaricomycetidae</taxon>
        <taxon>Agaricales</taxon>
        <taxon>Agaricineae</taxon>
        <taxon>Bolbitiaceae</taxon>
        <taxon>Cyclocybe</taxon>
    </lineage>
</organism>
<accession>A0A8S0VX99</accession>
<evidence type="ECO:0000313" key="3">
    <source>
        <dbReference type="Proteomes" id="UP000467700"/>
    </source>
</evidence>
<dbReference type="Proteomes" id="UP000467700">
    <property type="component" value="Unassembled WGS sequence"/>
</dbReference>
<dbReference type="EMBL" id="CACVBS010000029">
    <property type="protein sequence ID" value="CAA7260401.1"/>
    <property type="molecule type" value="Genomic_DNA"/>
</dbReference>
<reference evidence="2 3" key="1">
    <citation type="submission" date="2020-01" db="EMBL/GenBank/DDBJ databases">
        <authorList>
            <person name="Gupta K D."/>
        </authorList>
    </citation>
    <scope>NUCLEOTIDE SEQUENCE [LARGE SCALE GENOMIC DNA]</scope>
</reference>
<sequence>MNGTTELETEAPSGLESGVQLLGGDDELTARQSASPLATPRVMRAPDTKFYFQIVVFGVGNTIFRVPRHGFEVPGTIFEALFALPPSPNEVNSVEGLSDDHPIVLDGVEEDHFRGFLGALYPFVQVMTYNDWVGALHLATMWEFGEIRKKAISAISPMLAEKNAAEIVLLAKKYRVVDWLRDAYTRLVEQPTLTLADVRNPFTLDYETISQIFYVRSASPHYTMQFVYCPYCSNHIQGYQSCPYCTQGRSLVNRATTSRKDLLQDIFKAEFDSMVLRDDHVDPPLPPAPSFEQAETQSNADGSVPSAPRKKKKKKK</sequence>
<feature type="region of interest" description="Disordered" evidence="1">
    <location>
        <begin position="278"/>
        <end position="316"/>
    </location>
</feature>
<evidence type="ECO:0000313" key="2">
    <source>
        <dbReference type="EMBL" id="CAA7260401.1"/>
    </source>
</evidence>
<name>A0A8S0VX99_CYCAE</name>
<dbReference type="AlphaFoldDB" id="A0A8S0VX99"/>
<comment type="caution">
    <text evidence="2">The sequence shown here is derived from an EMBL/GenBank/DDBJ whole genome shotgun (WGS) entry which is preliminary data.</text>
</comment>